<gene>
    <name evidence="1" type="ORF">E6O75_ATG06875</name>
</gene>
<keyword evidence="2" id="KW-1185">Reference proteome</keyword>
<organism evidence="1 2">
    <name type="scientific">Venturia nashicola</name>
    <dbReference type="NCBI Taxonomy" id="86259"/>
    <lineage>
        <taxon>Eukaryota</taxon>
        <taxon>Fungi</taxon>
        <taxon>Dikarya</taxon>
        <taxon>Ascomycota</taxon>
        <taxon>Pezizomycotina</taxon>
        <taxon>Dothideomycetes</taxon>
        <taxon>Pleosporomycetidae</taxon>
        <taxon>Venturiales</taxon>
        <taxon>Venturiaceae</taxon>
        <taxon>Venturia</taxon>
    </lineage>
</organism>
<comment type="caution">
    <text evidence="1">The sequence shown here is derived from an EMBL/GenBank/DDBJ whole genome shotgun (WGS) entry which is preliminary data.</text>
</comment>
<evidence type="ECO:0000313" key="2">
    <source>
        <dbReference type="Proteomes" id="UP000298493"/>
    </source>
</evidence>
<proteinExistence type="predicted"/>
<dbReference type="AlphaFoldDB" id="A0A4Z1PAU8"/>
<dbReference type="EMBL" id="SNSC02000012">
    <property type="protein sequence ID" value="TID19537.1"/>
    <property type="molecule type" value="Genomic_DNA"/>
</dbReference>
<protein>
    <submittedName>
        <fullName evidence="1">FabD/lysophospholipase-like protein</fullName>
    </submittedName>
</protein>
<sequence length="434" mass="48625">MASSNPDTATIATLADIVGTVRIEGQERQIILSNTSRGVQVLAALLFLEHLQAAVRRIEDCNKPQEGPDCDRGLREYIDLQGGMRTGGLIAILGGQRLRMRFETSHRDSIFQAVIDLGQAGAKRHPFESIRKRNRRVQAAANTIISNHAGISRQADPGECLLSPIDGQFRPDASQTFVQHCRKSWVVDDTAMLRSWDAQRTNDALQTRPPLTPRPSLPTIYLPLQDSDKDVTIRDAIIATMATDNNPKAKHLDPTHNLYKDGAELFNKKAPQGLQKQPDDLSGVALLTTVGAVMKPQPPKKPSFWKQVFLRKRSSYPTTSRNQYTEKIGDMCKVYGTQPFLFSMQGLAEIQPEDWSIDNIARVRSVAERYLTNERTVMNIRLLATNLVAFRRVREERMHLPVHERFPIHVGELAATIMDPPELDAITSVTTRLP</sequence>
<accession>A0A4Z1PAU8</accession>
<name>A0A4Z1PAU8_9PEZI</name>
<reference evidence="1 2" key="1">
    <citation type="submission" date="2019-04" db="EMBL/GenBank/DDBJ databases">
        <title>High contiguity whole genome sequence and gene annotation resource for two Venturia nashicola isolates.</title>
        <authorList>
            <person name="Prokchorchik M."/>
            <person name="Won K."/>
            <person name="Lee Y."/>
            <person name="Choi E.D."/>
            <person name="Segonzac C."/>
            <person name="Sohn K.H."/>
        </authorList>
    </citation>
    <scope>NUCLEOTIDE SEQUENCE [LARGE SCALE GENOMIC DNA]</scope>
    <source>
        <strain evidence="1 2">PRI2</strain>
    </source>
</reference>
<dbReference type="Proteomes" id="UP000298493">
    <property type="component" value="Unassembled WGS sequence"/>
</dbReference>
<evidence type="ECO:0000313" key="1">
    <source>
        <dbReference type="EMBL" id="TID19537.1"/>
    </source>
</evidence>